<dbReference type="GO" id="GO:0005634">
    <property type="term" value="C:nucleus"/>
    <property type="evidence" value="ECO:0007669"/>
    <property type="project" value="UniProtKB-SubCell"/>
</dbReference>
<comment type="subcellular location">
    <subcellularLocation>
        <location evidence="1">Nucleus</location>
    </subcellularLocation>
</comment>
<keyword evidence="2" id="KW-0227">DNA damage</keyword>
<evidence type="ECO:0000256" key="3">
    <source>
        <dbReference type="ARBA" id="ARBA00023242"/>
    </source>
</evidence>
<evidence type="ECO:0000256" key="4">
    <source>
        <dbReference type="SAM" id="MobiDB-lite"/>
    </source>
</evidence>
<evidence type="ECO:0000256" key="2">
    <source>
        <dbReference type="ARBA" id="ARBA00022763"/>
    </source>
</evidence>
<evidence type="ECO:0000313" key="6">
    <source>
        <dbReference type="EMBL" id="RPB14049.1"/>
    </source>
</evidence>
<proteinExistence type="predicted"/>
<feature type="compositionally biased region" description="Basic residues" evidence="4">
    <location>
        <begin position="697"/>
        <end position="707"/>
    </location>
</feature>
<dbReference type="InterPro" id="IPR041297">
    <property type="entry name" value="Crb2_Tudor"/>
</dbReference>
<dbReference type="InterPro" id="IPR047252">
    <property type="entry name" value="TP53BP1-like"/>
</dbReference>
<dbReference type="InterPro" id="IPR001357">
    <property type="entry name" value="BRCT_dom"/>
</dbReference>
<feature type="compositionally biased region" description="Polar residues" evidence="4">
    <location>
        <begin position="381"/>
        <end position="391"/>
    </location>
</feature>
<dbReference type="InterPro" id="IPR047250">
    <property type="entry name" value="BRCT_p53bp1-like_rpt2"/>
</dbReference>
<dbReference type="InterPro" id="IPR047249">
    <property type="entry name" value="BRCT_p53bp1-like_rpt1"/>
</dbReference>
<feature type="region of interest" description="Disordered" evidence="4">
    <location>
        <begin position="302"/>
        <end position="470"/>
    </location>
</feature>
<feature type="region of interest" description="Disordered" evidence="4">
    <location>
        <begin position="572"/>
        <end position="592"/>
    </location>
</feature>
<feature type="compositionally biased region" description="Low complexity" evidence="4">
    <location>
        <begin position="708"/>
        <end position="720"/>
    </location>
</feature>
<dbReference type="STRING" id="1392247.A0A3N4KXA1"/>
<name>A0A3N4KXA1_9PEZI</name>
<protein>
    <recommendedName>
        <fullName evidence="5">BRCT domain-containing protein</fullName>
    </recommendedName>
</protein>
<dbReference type="PANTHER" id="PTHR15321">
    <property type="entry name" value="TUMOR SUPPRESSOR P53-BINDING PROTEIN 1"/>
    <property type="match status" value="1"/>
</dbReference>
<dbReference type="CDD" id="cd17745">
    <property type="entry name" value="BRCT_p53bp1_rpt1"/>
    <property type="match status" value="1"/>
</dbReference>
<feature type="region of interest" description="Disordered" evidence="4">
    <location>
        <begin position="645"/>
        <end position="721"/>
    </location>
</feature>
<feature type="compositionally biased region" description="Low complexity" evidence="4">
    <location>
        <begin position="44"/>
        <end position="59"/>
    </location>
</feature>
<evidence type="ECO:0000259" key="5">
    <source>
        <dbReference type="PROSITE" id="PS50172"/>
    </source>
</evidence>
<organism evidence="6 7">
    <name type="scientific">Morchella conica CCBAS932</name>
    <dbReference type="NCBI Taxonomy" id="1392247"/>
    <lineage>
        <taxon>Eukaryota</taxon>
        <taxon>Fungi</taxon>
        <taxon>Dikarya</taxon>
        <taxon>Ascomycota</taxon>
        <taxon>Pezizomycotina</taxon>
        <taxon>Pezizomycetes</taxon>
        <taxon>Pezizales</taxon>
        <taxon>Morchellaceae</taxon>
        <taxon>Morchella</taxon>
    </lineage>
</organism>
<feature type="compositionally biased region" description="Basic and acidic residues" evidence="4">
    <location>
        <begin position="663"/>
        <end position="686"/>
    </location>
</feature>
<gene>
    <name evidence="6" type="ORF">P167DRAFT_564227</name>
</gene>
<dbReference type="CDD" id="cd17724">
    <property type="entry name" value="BRCT_p53bp1_rpt2"/>
    <property type="match status" value="1"/>
</dbReference>
<feature type="region of interest" description="Disordered" evidence="4">
    <location>
        <begin position="220"/>
        <end position="261"/>
    </location>
</feature>
<dbReference type="Pfam" id="PF18115">
    <property type="entry name" value="Tudor_3"/>
    <property type="match status" value="1"/>
</dbReference>
<keyword evidence="7" id="KW-1185">Reference proteome</keyword>
<dbReference type="InParanoid" id="A0A3N4KXA1"/>
<accession>A0A3N4KXA1</accession>
<feature type="compositionally biased region" description="Polar residues" evidence="4">
    <location>
        <begin position="872"/>
        <end position="881"/>
    </location>
</feature>
<reference evidence="6 7" key="1">
    <citation type="journal article" date="2018" name="Nat. Ecol. Evol.">
        <title>Pezizomycetes genomes reveal the molecular basis of ectomycorrhizal truffle lifestyle.</title>
        <authorList>
            <person name="Murat C."/>
            <person name="Payen T."/>
            <person name="Noel B."/>
            <person name="Kuo A."/>
            <person name="Morin E."/>
            <person name="Chen J."/>
            <person name="Kohler A."/>
            <person name="Krizsan K."/>
            <person name="Balestrini R."/>
            <person name="Da Silva C."/>
            <person name="Montanini B."/>
            <person name="Hainaut M."/>
            <person name="Levati E."/>
            <person name="Barry K.W."/>
            <person name="Belfiori B."/>
            <person name="Cichocki N."/>
            <person name="Clum A."/>
            <person name="Dockter R.B."/>
            <person name="Fauchery L."/>
            <person name="Guy J."/>
            <person name="Iotti M."/>
            <person name="Le Tacon F."/>
            <person name="Lindquist E.A."/>
            <person name="Lipzen A."/>
            <person name="Malagnac F."/>
            <person name="Mello A."/>
            <person name="Molinier V."/>
            <person name="Miyauchi S."/>
            <person name="Poulain J."/>
            <person name="Riccioni C."/>
            <person name="Rubini A."/>
            <person name="Sitrit Y."/>
            <person name="Splivallo R."/>
            <person name="Traeger S."/>
            <person name="Wang M."/>
            <person name="Zifcakova L."/>
            <person name="Wipf D."/>
            <person name="Zambonelli A."/>
            <person name="Paolocci F."/>
            <person name="Nowrousian M."/>
            <person name="Ottonello S."/>
            <person name="Baldrian P."/>
            <person name="Spatafora J.W."/>
            <person name="Henrissat B."/>
            <person name="Nagy L.G."/>
            <person name="Aury J.M."/>
            <person name="Wincker P."/>
            <person name="Grigoriev I.V."/>
            <person name="Bonfante P."/>
            <person name="Martin F.M."/>
        </authorList>
    </citation>
    <scope>NUCLEOTIDE SEQUENCE [LARGE SCALE GENOMIC DNA]</scope>
    <source>
        <strain evidence="6 7">CCBAS932</strain>
    </source>
</reference>
<dbReference type="SUPFAM" id="SSF52113">
    <property type="entry name" value="BRCT domain"/>
    <property type="match status" value="1"/>
</dbReference>
<feature type="domain" description="BRCT" evidence="5">
    <location>
        <begin position="1050"/>
        <end position="1152"/>
    </location>
</feature>
<dbReference type="GO" id="GO:0045944">
    <property type="term" value="P:positive regulation of transcription by RNA polymerase II"/>
    <property type="evidence" value="ECO:0007669"/>
    <property type="project" value="TreeGrafter"/>
</dbReference>
<feature type="domain" description="BRCT" evidence="5">
    <location>
        <begin position="909"/>
        <end position="1018"/>
    </location>
</feature>
<sequence>MMPETPTQDQIDIDHLQGLLSKDAQLAETQIICSPPRSPPLVPRTPAKQSSTKQSSNSTYHTANDHSGNLHLAYSNDLSYSQVDLGETQADDGIYPAFAPYDMIAATPPAQRPATTGTFTTVDELESQPPEPSTLFPEAHRFVTPQQLRSKRPVTGGHNPLQTMTFGGAALQGRMNASLAQMFESVSSPIRPINAEASLPPTPSAVEAMGVMAKTLERVNAERDQSSPVPEAQAESEPGPKKTAQEAEDDEYYEPTQPDQTVYISMKESQEARDRRVAKKKPRRLRSHSPVVFEPFAYILSQPGNTQKIPSSDEKDCDEDFFSPGDDYKRRVERARRKGEEEVKRLFAKSIPKAPSFQGRARSEEDKRPRARGKSLPRATKSVSPVATLETSAEETGDEEDTQPEPAAKEPPAPTATAEDEDEPEPELPLHTTDDGKEDNDIAPTFTSDVPTQIIPAAAQTQYTQLPPDDWESLHQIPAASRFRRRPAPPLDQEISMVSSSLPSTSAVVEYLQPPPVLERKTTSLKSLVPFNIPSPMAPVSEYVRETSGLIAPTSSLTPIPSGISTPIGGATVESSPMVGPTNDDNTPLGKRKRPVIEADNMVPCSVEESGMKSFKGLEETGGFLSSRPEPDDIDMVGIVAVGAGLEHDPGDQPAEGTAMGDKGSKRIRLDFGKGKTPKPPKEPSKHKSTRTPASKSRTKTPARKTRSSISVHRSMSSLADTDDDADILTTTNPLFHVSVPPPPDAPTTVPSRVFALFRDGKTAYYPATILESNDREMKVVFDDGTEDLLSRDHIRSLDLRIGDHIRVDVTGMKKSSWVIDSFKISEGSDNKYTDCRGNHIVTVKGKVGEPIDVAITSVYLIQTMWKNFSTRTSPTLPRQRTPSELSPPPTTPSHRRLATPLTTGLTRIASGVFTGMIFALSFGANEAIKKSTTSKILSAGGRVVDIGFNELFYDPDTSLTLRPEFSTLGFTAVIADTHCRRAKFLQALALGLPCLASRWIDDCVKKSKLLDWEHYLLPAGESRYLGCVCSRTLETYDLRRAAFSSVLERRKRLLDGMGVIVVGSGEKRRSYLFLTWAMGAGRVIKVGNLEAAGRLLEGPEEWDYVCVETKERGKAERMYREKAGAGGRRVQIVDDEWIVQSLIFGRLVDED</sequence>
<evidence type="ECO:0000313" key="7">
    <source>
        <dbReference type="Proteomes" id="UP000277580"/>
    </source>
</evidence>
<feature type="region of interest" description="Disordered" evidence="4">
    <location>
        <begin position="872"/>
        <end position="898"/>
    </location>
</feature>
<dbReference type="InterPro" id="IPR036420">
    <property type="entry name" value="BRCT_dom_sf"/>
</dbReference>
<evidence type="ECO:0000256" key="1">
    <source>
        <dbReference type="ARBA" id="ARBA00004123"/>
    </source>
</evidence>
<dbReference type="PROSITE" id="PS50172">
    <property type="entry name" value="BRCT"/>
    <property type="match status" value="2"/>
</dbReference>
<dbReference type="AlphaFoldDB" id="A0A3N4KXA1"/>
<dbReference type="Gene3D" id="2.30.30.140">
    <property type="match status" value="1"/>
</dbReference>
<dbReference type="PANTHER" id="PTHR15321:SF3">
    <property type="entry name" value="TP53-BINDING PROTEIN 1"/>
    <property type="match status" value="1"/>
</dbReference>
<dbReference type="GO" id="GO:0042393">
    <property type="term" value="F:histone binding"/>
    <property type="evidence" value="ECO:0007669"/>
    <property type="project" value="TreeGrafter"/>
</dbReference>
<dbReference type="Gene3D" id="3.40.50.10190">
    <property type="entry name" value="BRCT domain"/>
    <property type="match status" value="1"/>
</dbReference>
<feature type="compositionally biased region" description="Acidic residues" evidence="4">
    <location>
        <begin position="392"/>
        <end position="403"/>
    </location>
</feature>
<dbReference type="Proteomes" id="UP000277580">
    <property type="component" value="Unassembled WGS sequence"/>
</dbReference>
<dbReference type="GO" id="GO:0000077">
    <property type="term" value="P:DNA damage checkpoint signaling"/>
    <property type="evidence" value="ECO:0007669"/>
    <property type="project" value="TreeGrafter"/>
</dbReference>
<feature type="region of interest" description="Disordered" evidence="4">
    <location>
        <begin position="33"/>
        <end position="68"/>
    </location>
</feature>
<keyword evidence="3" id="KW-0539">Nucleus</keyword>
<dbReference type="OrthoDB" id="129353at2759"/>
<dbReference type="EMBL" id="ML119120">
    <property type="protein sequence ID" value="RPB14049.1"/>
    <property type="molecule type" value="Genomic_DNA"/>
</dbReference>